<protein>
    <submittedName>
        <fullName evidence="8">GtrA family protein</fullName>
    </submittedName>
</protein>
<evidence type="ECO:0000256" key="2">
    <source>
        <dbReference type="ARBA" id="ARBA00009399"/>
    </source>
</evidence>
<dbReference type="RefSeq" id="WP_109530001.1">
    <property type="nucleotide sequence ID" value="NZ_JBEXKW010000090.1"/>
</dbReference>
<gene>
    <name evidence="8" type="ORF">AB0I48_24545</name>
</gene>
<evidence type="ECO:0000256" key="3">
    <source>
        <dbReference type="ARBA" id="ARBA00022692"/>
    </source>
</evidence>
<keyword evidence="9" id="KW-1185">Reference proteome</keyword>
<keyword evidence="5 6" id="KW-0472">Membrane</keyword>
<dbReference type="InterPro" id="IPR051401">
    <property type="entry name" value="GtrA_CellWall_Glycosyl"/>
</dbReference>
<evidence type="ECO:0000313" key="9">
    <source>
        <dbReference type="Proteomes" id="UP001551695"/>
    </source>
</evidence>
<feature type="transmembrane region" description="Helical" evidence="6">
    <location>
        <begin position="63"/>
        <end position="83"/>
    </location>
</feature>
<comment type="similarity">
    <text evidence="2">Belongs to the GtrA family.</text>
</comment>
<evidence type="ECO:0000256" key="4">
    <source>
        <dbReference type="ARBA" id="ARBA00022989"/>
    </source>
</evidence>
<evidence type="ECO:0000256" key="6">
    <source>
        <dbReference type="SAM" id="Phobius"/>
    </source>
</evidence>
<sequence length="166" mass="17263">MSADPIGSETAAHAAGVTGTEEPGPLLRLFRRQELAFAAVGGFNTALGIGLTVLWLHVLGDHVQPFVAVALAYAVGMVVAFGLHRTLVFRVHGHVIGDFLRFCAVNSGGLVLNAALIQLAVTVMHFPETPSAVIVMGLVAVASFFGHRYISFHRPADGGGPDPAAG</sequence>
<organism evidence="8 9">
    <name type="scientific">Nocardia aurea</name>
    <dbReference type="NCBI Taxonomy" id="2144174"/>
    <lineage>
        <taxon>Bacteria</taxon>
        <taxon>Bacillati</taxon>
        <taxon>Actinomycetota</taxon>
        <taxon>Actinomycetes</taxon>
        <taxon>Mycobacteriales</taxon>
        <taxon>Nocardiaceae</taxon>
        <taxon>Nocardia</taxon>
    </lineage>
</organism>
<evidence type="ECO:0000259" key="7">
    <source>
        <dbReference type="Pfam" id="PF04138"/>
    </source>
</evidence>
<evidence type="ECO:0000256" key="1">
    <source>
        <dbReference type="ARBA" id="ARBA00004141"/>
    </source>
</evidence>
<accession>A0ABV3FZ82</accession>
<name>A0ABV3FZ82_9NOCA</name>
<feature type="transmembrane region" description="Helical" evidence="6">
    <location>
        <begin position="132"/>
        <end position="150"/>
    </location>
</feature>
<evidence type="ECO:0000256" key="5">
    <source>
        <dbReference type="ARBA" id="ARBA00023136"/>
    </source>
</evidence>
<reference evidence="8 9" key="1">
    <citation type="submission" date="2024-06" db="EMBL/GenBank/DDBJ databases">
        <title>The Natural Products Discovery Center: Release of the First 8490 Sequenced Strains for Exploring Actinobacteria Biosynthetic Diversity.</title>
        <authorList>
            <person name="Kalkreuter E."/>
            <person name="Kautsar S.A."/>
            <person name="Yang D."/>
            <person name="Bader C.D."/>
            <person name="Teijaro C.N."/>
            <person name="Fluegel L."/>
            <person name="Davis C.M."/>
            <person name="Simpson J.R."/>
            <person name="Lauterbach L."/>
            <person name="Steele A.D."/>
            <person name="Gui C."/>
            <person name="Meng S."/>
            <person name="Li G."/>
            <person name="Viehrig K."/>
            <person name="Ye F."/>
            <person name="Su P."/>
            <person name="Kiefer A.F."/>
            <person name="Nichols A."/>
            <person name="Cepeda A.J."/>
            <person name="Yan W."/>
            <person name="Fan B."/>
            <person name="Jiang Y."/>
            <person name="Adhikari A."/>
            <person name="Zheng C.-J."/>
            <person name="Schuster L."/>
            <person name="Cowan T.M."/>
            <person name="Smanski M.J."/>
            <person name="Chevrette M.G."/>
            <person name="De Carvalho L.P.S."/>
            <person name="Shen B."/>
        </authorList>
    </citation>
    <scope>NUCLEOTIDE SEQUENCE [LARGE SCALE GENOMIC DNA]</scope>
    <source>
        <strain evidence="8 9">NPDC050403</strain>
    </source>
</reference>
<comment type="subcellular location">
    <subcellularLocation>
        <location evidence="1">Membrane</location>
        <topology evidence="1">Multi-pass membrane protein</topology>
    </subcellularLocation>
</comment>
<dbReference type="EMBL" id="JBFAKC010000011">
    <property type="protein sequence ID" value="MEV0710740.1"/>
    <property type="molecule type" value="Genomic_DNA"/>
</dbReference>
<proteinExistence type="inferred from homology"/>
<feature type="transmembrane region" description="Helical" evidence="6">
    <location>
        <begin position="104"/>
        <end position="126"/>
    </location>
</feature>
<dbReference type="InterPro" id="IPR007267">
    <property type="entry name" value="GtrA_DPMS_TM"/>
</dbReference>
<feature type="transmembrane region" description="Helical" evidence="6">
    <location>
        <begin position="35"/>
        <end position="57"/>
    </location>
</feature>
<feature type="domain" description="GtrA/DPMS transmembrane" evidence="7">
    <location>
        <begin position="37"/>
        <end position="152"/>
    </location>
</feature>
<comment type="caution">
    <text evidence="8">The sequence shown here is derived from an EMBL/GenBank/DDBJ whole genome shotgun (WGS) entry which is preliminary data.</text>
</comment>
<dbReference type="Proteomes" id="UP001551695">
    <property type="component" value="Unassembled WGS sequence"/>
</dbReference>
<dbReference type="PANTHER" id="PTHR38459">
    <property type="entry name" value="PROPHAGE BACTOPRENOL-LINKED GLUCOSE TRANSLOCASE HOMOLOG"/>
    <property type="match status" value="1"/>
</dbReference>
<keyword evidence="4 6" id="KW-1133">Transmembrane helix</keyword>
<dbReference type="Pfam" id="PF04138">
    <property type="entry name" value="GtrA_DPMS_TM"/>
    <property type="match status" value="1"/>
</dbReference>
<dbReference type="PANTHER" id="PTHR38459:SF1">
    <property type="entry name" value="PROPHAGE BACTOPRENOL-LINKED GLUCOSE TRANSLOCASE HOMOLOG"/>
    <property type="match status" value="1"/>
</dbReference>
<keyword evidence="3 6" id="KW-0812">Transmembrane</keyword>
<evidence type="ECO:0000313" key="8">
    <source>
        <dbReference type="EMBL" id="MEV0710740.1"/>
    </source>
</evidence>